<feature type="transmembrane region" description="Helical" evidence="1">
    <location>
        <begin position="12"/>
        <end position="32"/>
    </location>
</feature>
<accession>A0A1H9TYB1</accession>
<keyword evidence="1" id="KW-1133">Transmembrane helix</keyword>
<evidence type="ECO:0000313" key="2">
    <source>
        <dbReference type="EMBL" id="SES02116.1"/>
    </source>
</evidence>
<evidence type="ECO:0000256" key="1">
    <source>
        <dbReference type="SAM" id="Phobius"/>
    </source>
</evidence>
<reference evidence="3" key="1">
    <citation type="submission" date="2016-10" db="EMBL/GenBank/DDBJ databases">
        <authorList>
            <person name="Varghese N."/>
            <person name="Submissions S."/>
        </authorList>
    </citation>
    <scope>NUCLEOTIDE SEQUENCE [LARGE SCALE GENOMIC DNA]</scope>
    <source>
        <strain evidence="3">S9</strain>
    </source>
</reference>
<name>A0A1H9TYB1_9BACI</name>
<keyword evidence="1" id="KW-0472">Membrane</keyword>
<keyword evidence="1" id="KW-0812">Transmembrane</keyword>
<dbReference type="Proteomes" id="UP000198571">
    <property type="component" value="Unassembled WGS sequence"/>
</dbReference>
<evidence type="ECO:0000313" key="3">
    <source>
        <dbReference type="Proteomes" id="UP000198571"/>
    </source>
</evidence>
<dbReference type="AlphaFoldDB" id="A0A1H9TYB1"/>
<keyword evidence="3" id="KW-1185">Reference proteome</keyword>
<sequence length="42" mass="5025">MKNNGVTQGYVTLLLFHYLHIFYSIINFYAFLHSIKITKVYL</sequence>
<dbReference type="EMBL" id="FOGT01000006">
    <property type="protein sequence ID" value="SES02116.1"/>
    <property type="molecule type" value="Genomic_DNA"/>
</dbReference>
<proteinExistence type="predicted"/>
<organism evidence="2 3">
    <name type="scientific">Salipaludibacillus aurantiacus</name>
    <dbReference type="NCBI Taxonomy" id="1601833"/>
    <lineage>
        <taxon>Bacteria</taxon>
        <taxon>Bacillati</taxon>
        <taxon>Bacillota</taxon>
        <taxon>Bacilli</taxon>
        <taxon>Bacillales</taxon>
        <taxon>Bacillaceae</taxon>
    </lineage>
</organism>
<gene>
    <name evidence="2" type="ORF">SAMN05518684_106166</name>
</gene>
<protein>
    <submittedName>
        <fullName evidence="2">Uncharacterized protein</fullName>
    </submittedName>
</protein>